<reference evidence="2 3" key="1">
    <citation type="journal article" date="2017" name="Environ. Microbiol.">
        <title>Genomic and physiological analyses of 'Reinekea forsetii' reveal a versatile opportunistic lifestyle during spring algae blooms.</title>
        <authorList>
            <person name="Avci B."/>
            <person name="Hahnke R.L."/>
            <person name="Chafee M."/>
            <person name="Fischer T."/>
            <person name="Gruber-Vodicka H."/>
            <person name="Tegetmeyer H.E."/>
            <person name="Harder J."/>
            <person name="Fuchs B.M."/>
            <person name="Amann R.I."/>
            <person name="Teeling H."/>
        </authorList>
    </citation>
    <scope>NUCLEOTIDE SEQUENCE [LARGE SCALE GENOMIC DNA]</scope>
    <source>
        <strain evidence="2 3">Hel1_31_D35</strain>
    </source>
</reference>
<dbReference type="AlphaFoldDB" id="A0A2K8KS68"/>
<protein>
    <recommendedName>
        <fullName evidence="4">Lipoprotein</fullName>
    </recommendedName>
</protein>
<evidence type="ECO:0000313" key="3">
    <source>
        <dbReference type="Proteomes" id="UP000229757"/>
    </source>
</evidence>
<dbReference type="Proteomes" id="UP000229757">
    <property type="component" value="Chromosome"/>
</dbReference>
<dbReference type="EMBL" id="CP011797">
    <property type="protein sequence ID" value="ATX77575.1"/>
    <property type="molecule type" value="Genomic_DNA"/>
</dbReference>
<sequence length="177" mass="19773">MHRILLPAVALGCASLFTACQALPQLTEPVAIFYTPEMTQGVVADSDELRLKNIRLSPWLSAIPDCLDCRVTSRVDDRPSGPSHQVSLSQAEKIYWAFVNGKTTPYQTDIGRFSFVDQQLYVQTDPAQAAVKLTDSLIVADCHYQLLWQAQPRASAMAANISDERPFVHFQVLYRCN</sequence>
<evidence type="ECO:0008006" key="4">
    <source>
        <dbReference type="Google" id="ProtNLM"/>
    </source>
</evidence>
<feature type="chain" id="PRO_5014797685" description="Lipoprotein" evidence="1">
    <location>
        <begin position="23"/>
        <end position="177"/>
    </location>
</feature>
<keyword evidence="3" id="KW-1185">Reference proteome</keyword>
<organism evidence="2 3">
    <name type="scientific">Reinekea forsetii</name>
    <dbReference type="NCBI Taxonomy" id="1336806"/>
    <lineage>
        <taxon>Bacteria</taxon>
        <taxon>Pseudomonadati</taxon>
        <taxon>Pseudomonadota</taxon>
        <taxon>Gammaproteobacteria</taxon>
        <taxon>Oceanospirillales</taxon>
        <taxon>Saccharospirillaceae</taxon>
        <taxon>Reinekea</taxon>
    </lineage>
</organism>
<dbReference type="PROSITE" id="PS51257">
    <property type="entry name" value="PROKAR_LIPOPROTEIN"/>
    <property type="match status" value="1"/>
</dbReference>
<proteinExistence type="predicted"/>
<evidence type="ECO:0000313" key="2">
    <source>
        <dbReference type="EMBL" id="ATX77575.1"/>
    </source>
</evidence>
<keyword evidence="1" id="KW-0732">Signal</keyword>
<accession>A0A2K8KS68</accession>
<name>A0A2K8KS68_9GAMM</name>
<feature type="signal peptide" evidence="1">
    <location>
        <begin position="1"/>
        <end position="22"/>
    </location>
</feature>
<dbReference type="KEGG" id="rfo:REIFOR_02450"/>
<evidence type="ECO:0000256" key="1">
    <source>
        <dbReference type="SAM" id="SignalP"/>
    </source>
</evidence>
<gene>
    <name evidence="2" type="ORF">REIFOR_02450</name>
</gene>